<dbReference type="GO" id="GO:0004056">
    <property type="term" value="F:argininosuccinate lyase activity"/>
    <property type="evidence" value="ECO:0007669"/>
    <property type="project" value="UniProtKB-UniRule"/>
</dbReference>
<dbReference type="UniPathway" id="UPA00068">
    <property type="reaction ID" value="UER00114"/>
</dbReference>
<dbReference type="PRINTS" id="PR00149">
    <property type="entry name" value="FUMRATELYASE"/>
</dbReference>
<dbReference type="InterPro" id="IPR022761">
    <property type="entry name" value="Fumarate_lyase_N"/>
</dbReference>
<comment type="similarity">
    <text evidence="5">Belongs to the lyase 1 family. Argininosuccinate lyase subfamily.</text>
</comment>
<dbReference type="EMBL" id="AP012057">
    <property type="protein sequence ID" value="BAN02398.1"/>
    <property type="molecule type" value="Genomic_DNA"/>
</dbReference>
<keyword evidence="3 5" id="KW-0055">Arginine biosynthesis</keyword>
<evidence type="ECO:0000256" key="5">
    <source>
        <dbReference type="HAMAP-Rule" id="MF_00006"/>
    </source>
</evidence>
<dbReference type="Proteomes" id="UP000011863">
    <property type="component" value="Chromosome"/>
</dbReference>
<keyword evidence="9" id="KW-1185">Reference proteome</keyword>
<dbReference type="EC" id="4.3.2.1" evidence="2 5"/>
<dbReference type="Pfam" id="PF14698">
    <property type="entry name" value="ASL_C2"/>
    <property type="match status" value="1"/>
</dbReference>
<proteinExistence type="inferred from homology"/>
<dbReference type="InterPro" id="IPR008948">
    <property type="entry name" value="L-Aspartase-like"/>
</dbReference>
<dbReference type="NCBIfam" id="TIGR00838">
    <property type="entry name" value="argH"/>
    <property type="match status" value="1"/>
</dbReference>
<dbReference type="AlphaFoldDB" id="A0A6C7ECN1"/>
<dbReference type="KEGG" id="aym:YM304_20840"/>
<dbReference type="GO" id="GO:0005829">
    <property type="term" value="C:cytosol"/>
    <property type="evidence" value="ECO:0007669"/>
    <property type="project" value="TreeGrafter"/>
</dbReference>
<dbReference type="Gene3D" id="1.10.40.30">
    <property type="entry name" value="Fumarase/aspartase (C-terminal domain)"/>
    <property type="match status" value="1"/>
</dbReference>
<evidence type="ECO:0000259" key="7">
    <source>
        <dbReference type="Pfam" id="PF14698"/>
    </source>
</evidence>
<dbReference type="GO" id="GO:0042450">
    <property type="term" value="P:L-arginine biosynthetic process via ornithine"/>
    <property type="evidence" value="ECO:0007669"/>
    <property type="project" value="UniProtKB-UniRule"/>
</dbReference>
<dbReference type="InterPro" id="IPR024083">
    <property type="entry name" value="Fumarase/histidase_N"/>
</dbReference>
<dbReference type="CDD" id="cd01359">
    <property type="entry name" value="Argininosuccinate_lyase"/>
    <property type="match status" value="1"/>
</dbReference>
<feature type="domain" description="Fumarate lyase N-terminal" evidence="6">
    <location>
        <begin position="25"/>
        <end position="319"/>
    </location>
</feature>
<name>A0A6C7ECN1_ILUCY</name>
<evidence type="ECO:0000313" key="8">
    <source>
        <dbReference type="EMBL" id="BAN02398.1"/>
    </source>
</evidence>
<evidence type="ECO:0000259" key="6">
    <source>
        <dbReference type="Pfam" id="PF00206"/>
    </source>
</evidence>
<dbReference type="PANTHER" id="PTHR43814">
    <property type="entry name" value="ARGININOSUCCINATE LYASE"/>
    <property type="match status" value="1"/>
</dbReference>
<evidence type="ECO:0000256" key="1">
    <source>
        <dbReference type="ARBA" id="ARBA00004941"/>
    </source>
</evidence>
<dbReference type="HAMAP" id="MF_00006">
    <property type="entry name" value="Arg_succ_lyase"/>
    <property type="match status" value="1"/>
</dbReference>
<dbReference type="Gene3D" id="1.10.275.10">
    <property type="entry name" value="Fumarase/aspartase (N-terminal domain)"/>
    <property type="match status" value="1"/>
</dbReference>
<dbReference type="InterPro" id="IPR029419">
    <property type="entry name" value="Arg_succ_lyase_C"/>
</dbReference>
<comment type="pathway">
    <text evidence="1 5">Amino-acid biosynthesis; L-arginine biosynthesis; L-arginine from L-ornithine and carbamoyl phosphate: step 3/3.</text>
</comment>
<dbReference type="FunFam" id="1.10.275.10:FF:000002">
    <property type="entry name" value="Argininosuccinate lyase"/>
    <property type="match status" value="1"/>
</dbReference>
<keyword evidence="5" id="KW-0028">Amino-acid biosynthesis</keyword>
<dbReference type="OrthoDB" id="9769623at2"/>
<dbReference type="PRINTS" id="PR00145">
    <property type="entry name" value="ARGSUCLYASE"/>
</dbReference>
<dbReference type="Pfam" id="PF00206">
    <property type="entry name" value="Lyase_1"/>
    <property type="match status" value="1"/>
</dbReference>
<dbReference type="SUPFAM" id="SSF48557">
    <property type="entry name" value="L-aspartase-like"/>
    <property type="match status" value="1"/>
</dbReference>
<reference evidence="8 9" key="1">
    <citation type="journal article" date="2013" name="Int. J. Syst. Evol. Microbiol.">
        <title>Ilumatobacter nonamiense sp. nov. and Ilumatobacter coccineum sp. nov., isolated from seashore sand.</title>
        <authorList>
            <person name="Matsumoto A."/>
            <person name="Kasai H."/>
            <person name="Matsuo Y."/>
            <person name="Shizuri Y."/>
            <person name="Ichikawa N."/>
            <person name="Fujita N."/>
            <person name="Omura S."/>
            <person name="Takahashi Y."/>
        </authorList>
    </citation>
    <scope>NUCLEOTIDE SEQUENCE [LARGE SCALE GENOMIC DNA]</scope>
    <source>
        <strain evidence="9">NBRC 103263 / KCTC 29153 / YM16-304</strain>
    </source>
</reference>
<gene>
    <name evidence="5 8" type="primary">argH</name>
    <name evidence="8" type="ORF">YM304_20840</name>
</gene>
<dbReference type="FunFam" id="1.20.200.10:FF:000015">
    <property type="entry name" value="argininosuccinate lyase isoform X2"/>
    <property type="match status" value="1"/>
</dbReference>
<dbReference type="RefSeq" id="WP_015441645.1">
    <property type="nucleotide sequence ID" value="NC_020520.1"/>
</dbReference>
<dbReference type="PANTHER" id="PTHR43814:SF1">
    <property type="entry name" value="ARGININOSUCCINATE LYASE"/>
    <property type="match status" value="1"/>
</dbReference>
<keyword evidence="4 5" id="KW-0456">Lyase</keyword>
<protein>
    <recommendedName>
        <fullName evidence="2 5">Argininosuccinate lyase</fullName>
        <shortName evidence="5">ASAL</shortName>
        <ecNumber evidence="2 5">4.3.2.1</ecNumber>
    </recommendedName>
    <alternativeName>
        <fullName evidence="5">Arginosuccinase</fullName>
    </alternativeName>
</protein>
<accession>A0A6C7ECN1</accession>
<dbReference type="Gene3D" id="1.20.200.10">
    <property type="entry name" value="Fumarase/aspartase (Central domain)"/>
    <property type="match status" value="1"/>
</dbReference>
<keyword evidence="5" id="KW-0963">Cytoplasm</keyword>
<evidence type="ECO:0000313" key="9">
    <source>
        <dbReference type="Proteomes" id="UP000011863"/>
    </source>
</evidence>
<dbReference type="InterPro" id="IPR009049">
    <property type="entry name" value="Argininosuccinate_lyase"/>
</dbReference>
<evidence type="ECO:0000256" key="4">
    <source>
        <dbReference type="ARBA" id="ARBA00023239"/>
    </source>
</evidence>
<organism evidence="8 9">
    <name type="scientific">Ilumatobacter coccineus (strain NBRC 103263 / KCTC 29153 / YM16-304)</name>
    <dbReference type="NCBI Taxonomy" id="1313172"/>
    <lineage>
        <taxon>Bacteria</taxon>
        <taxon>Bacillati</taxon>
        <taxon>Actinomycetota</taxon>
        <taxon>Acidimicrobiia</taxon>
        <taxon>Acidimicrobiales</taxon>
        <taxon>Ilumatobacteraceae</taxon>
        <taxon>Ilumatobacter</taxon>
    </lineage>
</organism>
<sequence length="483" mass="52066">MDLDDEHEFARDGELPAQAKTLWHGRFTGGPSESLLAYTVSLPYDQRMWRDDIIGSKAHVRGLARVGLLTDDERDTVLAALDQVGVEMETGSFAFTDSDEDIHTAIERRVTEIAGPAGGKLHTARSRNDQVATDLRLWCKRELRDVALRLVEMQEALLEQALEAGDTYLPGYTHLQRAQPVLLSHHLMAHGWALGRDVSRLLDTIDRLDVSPLGAGALAGSSLPIDPVGNADDLGFAKPFDNSLDAVSDRDFVAEAVFDLALIGIHLSRIGEEWVLWTSGEFGFARLDDGYSTGSSMLPQKKNPDIAELARGKSGRLIGNLTGLLATLKGLPMAYNRDLQEDKEPLFDSVEQVTLAVAALTGMIATATFNADAMQSAADEETMAATDLAEFLVRGGMPFREAHAVVGAHVQKCLAGEGTLSELVAADPLLGDEAALLVRPGVGVTMRSSRGAAGPEARDVQVESYRAMLADELRSIRELASAG</sequence>
<comment type="catalytic activity">
    <reaction evidence="5">
        <text>2-(N(omega)-L-arginino)succinate = fumarate + L-arginine</text>
        <dbReference type="Rhea" id="RHEA:24020"/>
        <dbReference type="ChEBI" id="CHEBI:29806"/>
        <dbReference type="ChEBI" id="CHEBI:32682"/>
        <dbReference type="ChEBI" id="CHEBI:57472"/>
        <dbReference type="EC" id="4.3.2.1"/>
    </reaction>
</comment>
<comment type="subcellular location">
    <subcellularLocation>
        <location evidence="5">Cytoplasm</location>
    </subcellularLocation>
</comment>
<evidence type="ECO:0000256" key="3">
    <source>
        <dbReference type="ARBA" id="ARBA00022571"/>
    </source>
</evidence>
<evidence type="ECO:0000256" key="2">
    <source>
        <dbReference type="ARBA" id="ARBA00012338"/>
    </source>
</evidence>
<dbReference type="InterPro" id="IPR000362">
    <property type="entry name" value="Fumarate_lyase_fam"/>
</dbReference>
<feature type="domain" description="Argininosuccinate lyase C-terminal" evidence="7">
    <location>
        <begin position="383"/>
        <end position="425"/>
    </location>
</feature>